<evidence type="ECO:0000256" key="8">
    <source>
        <dbReference type="SAM" id="Phobius"/>
    </source>
</evidence>
<feature type="transmembrane region" description="Helical" evidence="8">
    <location>
        <begin position="208"/>
        <end position="226"/>
    </location>
</feature>
<evidence type="ECO:0000256" key="1">
    <source>
        <dbReference type="ARBA" id="ARBA00004651"/>
    </source>
</evidence>
<dbReference type="PATRIC" id="fig|1423769.4.peg.1579"/>
<reference evidence="9 10" key="1">
    <citation type="journal article" date="2015" name="Genome Announc.">
        <title>Expanding the biotechnology potential of lactobacilli through comparative genomics of 213 strains and associated genera.</title>
        <authorList>
            <person name="Sun Z."/>
            <person name="Harris H.M."/>
            <person name="McCann A."/>
            <person name="Guo C."/>
            <person name="Argimon S."/>
            <person name="Zhang W."/>
            <person name="Yang X."/>
            <person name="Jeffery I.B."/>
            <person name="Cooney J.C."/>
            <person name="Kagawa T.F."/>
            <person name="Liu W."/>
            <person name="Song Y."/>
            <person name="Salvetti E."/>
            <person name="Wrobel A."/>
            <person name="Rasinkangas P."/>
            <person name="Parkhill J."/>
            <person name="Rea M.C."/>
            <person name="O'Sullivan O."/>
            <person name="Ritari J."/>
            <person name="Douillard F.P."/>
            <person name="Paul Ross R."/>
            <person name="Yang R."/>
            <person name="Briner A.E."/>
            <person name="Felis G.E."/>
            <person name="de Vos W.M."/>
            <person name="Barrangou R."/>
            <person name="Klaenhammer T.R."/>
            <person name="Caufield P.W."/>
            <person name="Cui Y."/>
            <person name="Zhang H."/>
            <person name="O'Toole P.W."/>
        </authorList>
    </citation>
    <scope>NUCLEOTIDE SEQUENCE [LARGE SCALE GENOMIC DNA]</scope>
    <source>
        <strain evidence="9 10">DSM 13343</strain>
    </source>
</reference>
<evidence type="ECO:0000313" key="9">
    <source>
        <dbReference type="EMBL" id="KRL43936.1"/>
    </source>
</evidence>
<feature type="transmembrane region" description="Helical" evidence="8">
    <location>
        <begin position="264"/>
        <end position="282"/>
    </location>
</feature>
<protein>
    <submittedName>
        <fullName evidence="9">Glucose uptake permease</fullName>
    </submittedName>
</protein>
<evidence type="ECO:0000256" key="4">
    <source>
        <dbReference type="ARBA" id="ARBA00022597"/>
    </source>
</evidence>
<dbReference type="RefSeq" id="WP_056964075.1">
    <property type="nucleotide sequence ID" value="NZ_AZEU01000176.1"/>
</dbReference>
<feature type="transmembrane region" description="Helical" evidence="8">
    <location>
        <begin position="57"/>
        <end position="76"/>
    </location>
</feature>
<dbReference type="SUPFAM" id="SSF103481">
    <property type="entry name" value="Multidrug resistance efflux transporter EmrE"/>
    <property type="match status" value="2"/>
</dbReference>
<feature type="transmembrane region" description="Helical" evidence="8">
    <location>
        <begin position="88"/>
        <end position="108"/>
    </location>
</feature>
<keyword evidence="10" id="KW-1185">Reference proteome</keyword>
<keyword evidence="6 8" id="KW-1133">Transmembrane helix</keyword>
<evidence type="ECO:0000256" key="6">
    <source>
        <dbReference type="ARBA" id="ARBA00022989"/>
    </source>
</evidence>
<keyword evidence="5 8" id="KW-0812">Transmembrane</keyword>
<dbReference type="AlphaFoldDB" id="A0A0R1QGI1"/>
<dbReference type="PANTHER" id="PTHR16119:SF17">
    <property type="entry name" value="TRANSMEMBRANE PROTEIN 144"/>
    <property type="match status" value="1"/>
</dbReference>
<comment type="similarity">
    <text evidence="2">Belongs to the GRP transporter (TC 2.A.7.5) family.</text>
</comment>
<dbReference type="InterPro" id="IPR010651">
    <property type="entry name" value="Sugar_transport"/>
</dbReference>
<feature type="transmembrane region" description="Helical" evidence="8">
    <location>
        <begin position="115"/>
        <end position="133"/>
    </location>
</feature>
<name>A0A0R1QGI1_9LACO</name>
<feature type="transmembrane region" description="Helical" evidence="8">
    <location>
        <begin position="174"/>
        <end position="196"/>
    </location>
</feature>
<keyword evidence="4" id="KW-0762">Sugar transport</keyword>
<evidence type="ECO:0000256" key="7">
    <source>
        <dbReference type="ARBA" id="ARBA00023136"/>
    </source>
</evidence>
<proteinExistence type="inferred from homology"/>
<gene>
    <name evidence="9" type="ORF">FD01_GL001471</name>
</gene>
<organism evidence="9 10">
    <name type="scientific">Lacticaseibacillus manihotivorans DSM 13343 = JCM 12514</name>
    <dbReference type="NCBI Taxonomy" id="1423769"/>
    <lineage>
        <taxon>Bacteria</taxon>
        <taxon>Bacillati</taxon>
        <taxon>Bacillota</taxon>
        <taxon>Bacilli</taxon>
        <taxon>Lactobacillales</taxon>
        <taxon>Lactobacillaceae</taxon>
        <taxon>Lacticaseibacillus</taxon>
    </lineage>
</organism>
<comment type="subcellular location">
    <subcellularLocation>
        <location evidence="1">Cell membrane</location>
        <topology evidence="1">Multi-pass membrane protein</topology>
    </subcellularLocation>
</comment>
<feature type="transmembrane region" description="Helical" evidence="8">
    <location>
        <begin position="31"/>
        <end position="50"/>
    </location>
</feature>
<evidence type="ECO:0000256" key="5">
    <source>
        <dbReference type="ARBA" id="ARBA00022692"/>
    </source>
</evidence>
<keyword evidence="7 8" id="KW-0472">Membrane</keyword>
<dbReference type="Proteomes" id="UP000051790">
    <property type="component" value="Unassembled WGS sequence"/>
</dbReference>
<dbReference type="Pfam" id="PF06800">
    <property type="entry name" value="Sugar_transport"/>
    <property type="match status" value="1"/>
</dbReference>
<dbReference type="OrthoDB" id="1452595at2"/>
<dbReference type="EMBL" id="AZEU01000176">
    <property type="protein sequence ID" value="KRL43936.1"/>
    <property type="molecule type" value="Genomic_DNA"/>
</dbReference>
<keyword evidence="3" id="KW-0813">Transport</keyword>
<evidence type="ECO:0000256" key="2">
    <source>
        <dbReference type="ARBA" id="ARBA00006117"/>
    </source>
</evidence>
<comment type="caution">
    <text evidence="9">The sequence shown here is derived from an EMBL/GenBank/DDBJ whole genome shotgun (WGS) entry which is preliminary data.</text>
</comment>
<feature type="transmembrane region" description="Helical" evidence="8">
    <location>
        <begin position="232"/>
        <end position="252"/>
    </location>
</feature>
<dbReference type="InterPro" id="IPR037185">
    <property type="entry name" value="EmrE-like"/>
</dbReference>
<evidence type="ECO:0000313" key="10">
    <source>
        <dbReference type="Proteomes" id="UP000051790"/>
    </source>
</evidence>
<sequence length="283" mass="29540">MAIIIALIPAIAWGSIGLVSGKLGGNAYQQTLGMTVGALFFGIGTWLFAHPVMDTKVWLLGILSGLFWALGQSQQFQAMKYIGVSMTVPMSTGMQLVASTLAGALLFGEWKTGKMVAMGLLALVLLVVGATLSSRKEKTGESSASGNYVKGIRTLLISTAGYAGYTIVVNAGHLGATAVVMPQAVGMLVGALLFSIGHDAFAKATAKNIVTGLFWGTGNVFMLMAMSSVGLAIAYSMSQMGIVISTFGSIFLLGERKTHKEMTWVTWGAILIIAGGVVLGMMK</sequence>
<dbReference type="GO" id="GO:0005886">
    <property type="term" value="C:plasma membrane"/>
    <property type="evidence" value="ECO:0007669"/>
    <property type="project" value="UniProtKB-SubCell"/>
</dbReference>
<dbReference type="PANTHER" id="PTHR16119">
    <property type="entry name" value="TRANSMEMBRANE PROTEIN 144"/>
    <property type="match status" value="1"/>
</dbReference>
<accession>A0A0R1QGI1</accession>
<dbReference type="GO" id="GO:0015144">
    <property type="term" value="F:carbohydrate transmembrane transporter activity"/>
    <property type="evidence" value="ECO:0007669"/>
    <property type="project" value="InterPro"/>
</dbReference>
<evidence type="ECO:0000256" key="3">
    <source>
        <dbReference type="ARBA" id="ARBA00022448"/>
    </source>
</evidence>